<feature type="compositionally biased region" description="Polar residues" evidence="14">
    <location>
        <begin position="364"/>
        <end position="373"/>
    </location>
</feature>
<evidence type="ECO:0000256" key="3">
    <source>
        <dbReference type="ARBA" id="ARBA00010617"/>
    </source>
</evidence>
<evidence type="ECO:0000256" key="6">
    <source>
        <dbReference type="ARBA" id="ARBA00022723"/>
    </source>
</evidence>
<keyword evidence="10 13" id="KW-0503">Monooxygenase</keyword>
<evidence type="ECO:0000256" key="10">
    <source>
        <dbReference type="ARBA" id="ARBA00023033"/>
    </source>
</evidence>
<dbReference type="InterPro" id="IPR002974">
    <property type="entry name" value="Cyt_P450_E_CYP52_ascomycetes"/>
</dbReference>
<dbReference type="EMBL" id="NDIQ01000001">
    <property type="protein sequence ID" value="PRT52433.1"/>
    <property type="molecule type" value="Genomic_DNA"/>
</dbReference>
<dbReference type="InterPro" id="IPR001128">
    <property type="entry name" value="Cyt_P450"/>
</dbReference>
<comment type="cofactor">
    <cofactor evidence="1 12">
        <name>heme</name>
        <dbReference type="ChEBI" id="CHEBI:30413"/>
    </cofactor>
</comment>
<dbReference type="InterPro" id="IPR017972">
    <property type="entry name" value="Cyt_P450_CS"/>
</dbReference>
<evidence type="ECO:0000256" key="9">
    <source>
        <dbReference type="ARBA" id="ARBA00023004"/>
    </source>
</evidence>
<feature type="binding site" description="axial binding residue" evidence="12">
    <location>
        <position position="441"/>
    </location>
    <ligand>
        <name>heme</name>
        <dbReference type="ChEBI" id="CHEBI:30413"/>
    </ligand>
    <ligandPart>
        <name>Fe</name>
        <dbReference type="ChEBI" id="CHEBI:18248"/>
    </ligandPart>
</feature>
<sequence>MWLIVGLIVSFVLFYDLSLKLVYLFKAKRAGVRPVAMYVNWPFGIRNLYMFLKSTKNRNALEQTVITMRKKKERTFAMEILGMMNVVTRDPENVKAVLATNFKSFDLGLREAQLSYFLGSGIFTLSSHGWKHSRNLLRPQFSREQVAQIESLRRHATSLEKILDKGEFVNIQHLFHQLTMDTATEFLFGESVDSLDNSQRVVNGVSAAEFVEAYTLCLRWSLIRIQFGPLYRLITSSEFRKAIARARRFVEYFVQQALDRPIDKDESSYVFTHELAKVTRDPVVIRDQAFNVLLAGRDTTASLLSYTLWHLSHNPEIYAKLREAVKNQFGEESTEEVTFEGLKRCKYLLNVINETLRINPTVPRNTRTATRDTTLPRGGGPNGDEPVFIPKGMPVVYSVYEIHRQPELWGPDVEEFRPERWDTHSSHGWEYLPFNGGPRICLGQQFALTEASFTVMRIAQKYERLELLDATAPLVNDVSLTSMIDGGFMLKFHPSKVYQ</sequence>
<comment type="caution">
    <text evidence="15">The sequence shown here is derived from an EMBL/GenBank/DDBJ whole genome shotgun (WGS) entry which is preliminary data.</text>
</comment>
<dbReference type="GeneID" id="36513802"/>
<dbReference type="PANTHER" id="PTHR24287:SF1">
    <property type="entry name" value="P450, PUTATIVE (EUROFUNG)-RELATED"/>
    <property type="match status" value="1"/>
</dbReference>
<evidence type="ECO:0000256" key="11">
    <source>
        <dbReference type="ARBA" id="ARBA00023136"/>
    </source>
</evidence>
<organism evidence="15 16">
    <name type="scientific">Wickerhamiella sorbophila</name>
    <dbReference type="NCBI Taxonomy" id="45607"/>
    <lineage>
        <taxon>Eukaryota</taxon>
        <taxon>Fungi</taxon>
        <taxon>Dikarya</taxon>
        <taxon>Ascomycota</taxon>
        <taxon>Saccharomycotina</taxon>
        <taxon>Dipodascomycetes</taxon>
        <taxon>Dipodascales</taxon>
        <taxon>Trichomonascaceae</taxon>
        <taxon>Wickerhamiella</taxon>
    </lineage>
</organism>
<evidence type="ECO:0000256" key="2">
    <source>
        <dbReference type="ARBA" id="ARBA00004370"/>
    </source>
</evidence>
<dbReference type="GO" id="GO:0020037">
    <property type="term" value="F:heme binding"/>
    <property type="evidence" value="ECO:0007669"/>
    <property type="project" value="InterPro"/>
</dbReference>
<dbReference type="GO" id="GO:0005506">
    <property type="term" value="F:iron ion binding"/>
    <property type="evidence" value="ECO:0007669"/>
    <property type="project" value="InterPro"/>
</dbReference>
<evidence type="ECO:0000256" key="8">
    <source>
        <dbReference type="ARBA" id="ARBA00023002"/>
    </source>
</evidence>
<comment type="subcellular location">
    <subcellularLocation>
        <location evidence="2">Membrane</location>
    </subcellularLocation>
</comment>
<feature type="region of interest" description="Disordered" evidence="14">
    <location>
        <begin position="364"/>
        <end position="385"/>
    </location>
</feature>
<evidence type="ECO:0000256" key="14">
    <source>
        <dbReference type="SAM" id="MobiDB-lite"/>
    </source>
</evidence>
<dbReference type="STRING" id="45607.A0A2T0FBP3"/>
<reference evidence="15 16" key="1">
    <citation type="submission" date="2017-04" db="EMBL/GenBank/DDBJ databases">
        <title>Genome sequencing of [Candida] sorbophila.</title>
        <authorList>
            <person name="Ahn J.O."/>
        </authorList>
    </citation>
    <scope>NUCLEOTIDE SEQUENCE [LARGE SCALE GENOMIC DNA]</scope>
    <source>
        <strain evidence="15 16">DS02</strain>
    </source>
</reference>
<evidence type="ECO:0000256" key="12">
    <source>
        <dbReference type="PIRSR" id="PIRSR602402-1"/>
    </source>
</evidence>
<dbReference type="PANTHER" id="PTHR24287">
    <property type="entry name" value="P450, PUTATIVE (EUROFUNG)-RELATED"/>
    <property type="match status" value="1"/>
</dbReference>
<dbReference type="RefSeq" id="XP_024662379.1">
    <property type="nucleotide sequence ID" value="XM_024806611.1"/>
</dbReference>
<dbReference type="PRINTS" id="PR00464">
    <property type="entry name" value="EP450II"/>
</dbReference>
<dbReference type="PROSITE" id="PS00086">
    <property type="entry name" value="CYTOCHROME_P450"/>
    <property type="match status" value="1"/>
</dbReference>
<gene>
    <name evidence="15" type="ORF">B9G98_00053</name>
</gene>
<evidence type="ECO:0000256" key="7">
    <source>
        <dbReference type="ARBA" id="ARBA00022989"/>
    </source>
</evidence>
<dbReference type="SUPFAM" id="SSF48264">
    <property type="entry name" value="Cytochrome P450"/>
    <property type="match status" value="1"/>
</dbReference>
<dbReference type="InterPro" id="IPR036396">
    <property type="entry name" value="Cyt_P450_sf"/>
</dbReference>
<evidence type="ECO:0000256" key="1">
    <source>
        <dbReference type="ARBA" id="ARBA00001971"/>
    </source>
</evidence>
<dbReference type="PRINTS" id="PR00385">
    <property type="entry name" value="P450"/>
</dbReference>
<dbReference type="OrthoDB" id="1470350at2759"/>
<evidence type="ECO:0000313" key="16">
    <source>
        <dbReference type="Proteomes" id="UP000238350"/>
    </source>
</evidence>
<keyword evidence="11" id="KW-0472">Membrane</keyword>
<keyword evidence="7" id="KW-1133">Transmembrane helix</keyword>
<keyword evidence="8 13" id="KW-0560">Oxidoreductase</keyword>
<keyword evidence="16" id="KW-1185">Reference proteome</keyword>
<dbReference type="Gene3D" id="1.10.630.10">
    <property type="entry name" value="Cytochrome P450"/>
    <property type="match status" value="1"/>
</dbReference>
<dbReference type="InterPro" id="IPR047146">
    <property type="entry name" value="Cyt_P450_E_CYP52_fungi"/>
</dbReference>
<keyword evidence="5" id="KW-0812">Transmembrane</keyword>
<dbReference type="Pfam" id="PF00067">
    <property type="entry name" value="p450"/>
    <property type="match status" value="1"/>
</dbReference>
<keyword evidence="4 12" id="KW-0349">Heme</keyword>
<dbReference type="GO" id="GO:0016712">
    <property type="term" value="F:oxidoreductase activity, acting on paired donors, with incorporation or reduction of molecular oxygen, reduced flavin or flavoprotein as one donor, and incorporation of one atom of oxygen"/>
    <property type="evidence" value="ECO:0007669"/>
    <property type="project" value="InterPro"/>
</dbReference>
<protein>
    <recommendedName>
        <fullName evidence="17">Cytochrome P450 52A13</fullName>
    </recommendedName>
</protein>
<evidence type="ECO:0000256" key="5">
    <source>
        <dbReference type="ARBA" id="ARBA00022692"/>
    </source>
</evidence>
<keyword evidence="9 12" id="KW-0408">Iron</keyword>
<dbReference type="PRINTS" id="PR01239">
    <property type="entry name" value="EP450IICYP52"/>
</dbReference>
<dbReference type="GO" id="GO:0016020">
    <property type="term" value="C:membrane"/>
    <property type="evidence" value="ECO:0007669"/>
    <property type="project" value="UniProtKB-SubCell"/>
</dbReference>
<keyword evidence="6 12" id="KW-0479">Metal-binding</keyword>
<evidence type="ECO:0000256" key="13">
    <source>
        <dbReference type="RuleBase" id="RU000461"/>
    </source>
</evidence>
<dbReference type="InterPro" id="IPR002402">
    <property type="entry name" value="Cyt_P450_E_grp-II"/>
</dbReference>
<dbReference type="AlphaFoldDB" id="A0A2T0FBP3"/>
<name>A0A2T0FBP3_9ASCO</name>
<dbReference type="Proteomes" id="UP000238350">
    <property type="component" value="Unassembled WGS sequence"/>
</dbReference>
<accession>A0A2T0FBP3</accession>
<dbReference type="CDD" id="cd11063">
    <property type="entry name" value="CYP52"/>
    <property type="match status" value="1"/>
</dbReference>
<evidence type="ECO:0000256" key="4">
    <source>
        <dbReference type="ARBA" id="ARBA00022617"/>
    </source>
</evidence>
<proteinExistence type="inferred from homology"/>
<comment type="similarity">
    <text evidence="3 13">Belongs to the cytochrome P450 family.</text>
</comment>
<evidence type="ECO:0008006" key="17">
    <source>
        <dbReference type="Google" id="ProtNLM"/>
    </source>
</evidence>
<evidence type="ECO:0000313" key="15">
    <source>
        <dbReference type="EMBL" id="PRT52433.1"/>
    </source>
</evidence>